<feature type="transmembrane region" description="Helical" evidence="4">
    <location>
        <begin position="368"/>
        <end position="389"/>
    </location>
</feature>
<evidence type="ECO:0000313" key="7">
    <source>
        <dbReference type="EMBL" id="PWJ56979.1"/>
    </source>
</evidence>
<feature type="transmembrane region" description="Helical" evidence="4">
    <location>
        <begin position="331"/>
        <end position="348"/>
    </location>
</feature>
<dbReference type="SUPFAM" id="SSF49452">
    <property type="entry name" value="Starch-binding domain-like"/>
    <property type="match status" value="1"/>
</dbReference>
<feature type="transmembrane region" description="Helical" evidence="4">
    <location>
        <begin position="410"/>
        <end position="434"/>
    </location>
</feature>
<keyword evidence="4" id="KW-0472">Membrane</keyword>
<gene>
    <name evidence="7" type="ORF">CLV98_10988</name>
</gene>
<organism evidence="7 8">
    <name type="scientific">Dyadobacter jejuensis</name>
    <dbReference type="NCBI Taxonomy" id="1082580"/>
    <lineage>
        <taxon>Bacteria</taxon>
        <taxon>Pseudomonadati</taxon>
        <taxon>Bacteroidota</taxon>
        <taxon>Cytophagia</taxon>
        <taxon>Cytophagales</taxon>
        <taxon>Spirosomataceae</taxon>
        <taxon>Dyadobacter</taxon>
    </lineage>
</organism>
<keyword evidence="4" id="KW-1133">Transmembrane helix</keyword>
<keyword evidence="3" id="KW-0804">Transcription</keyword>
<dbReference type="InterPro" id="IPR002044">
    <property type="entry name" value="CBM20"/>
</dbReference>
<evidence type="ECO:0000256" key="1">
    <source>
        <dbReference type="ARBA" id="ARBA00023015"/>
    </source>
</evidence>
<dbReference type="PROSITE" id="PS01124">
    <property type="entry name" value="HTH_ARAC_FAMILY_2"/>
    <property type="match status" value="1"/>
</dbReference>
<dbReference type="GO" id="GO:0043565">
    <property type="term" value="F:sequence-specific DNA binding"/>
    <property type="evidence" value="ECO:0007669"/>
    <property type="project" value="InterPro"/>
</dbReference>
<evidence type="ECO:0000256" key="5">
    <source>
        <dbReference type="SAM" id="SignalP"/>
    </source>
</evidence>
<dbReference type="EMBL" id="QGDT01000009">
    <property type="protein sequence ID" value="PWJ56979.1"/>
    <property type="molecule type" value="Genomic_DNA"/>
</dbReference>
<proteinExistence type="predicted"/>
<dbReference type="GO" id="GO:2001070">
    <property type="term" value="F:starch binding"/>
    <property type="evidence" value="ECO:0007669"/>
    <property type="project" value="InterPro"/>
</dbReference>
<evidence type="ECO:0000256" key="3">
    <source>
        <dbReference type="ARBA" id="ARBA00023163"/>
    </source>
</evidence>
<keyword evidence="1" id="KW-0805">Transcription regulation</keyword>
<sequence length="631" mass="74006">MKLTGLIAWLLSIISFQAFSQTTLIVSPPPPFLTNNQRLFLATDFNDWEPGDLQYELHQQADRSYILTLPQPPTQFEYKITQGSWDLIEGRPDGTPIKNRQYIRTTEQPVDTIRIRLAGWEYKPTYRFVVTNLPENTPKDAQIYITGNFNNWNPGMEDYRLRKQMDNTYRVTVVSDLDRLEYKFTRGDWNSVEGKLNGKALPNRILETDDRDQIERIPIEILSWEDFSSTFNFFSIYDLLLLFSSFQCILLIIAIPSMQDYNRRANYWLVISISLIAAMVFLHVIGSYRDVAQSNTKLLLLPDFTMFLYAPLFYFYLKNLLFKTPGLPKHWWRHFILPALQVVLYLPYFLMEHKELQILIVNKDPAMYMLFISVGFAGLLSNTYYWFLCRRTMQTYEKEYTTLASTEQNIQYLGTVMVIQAACLLIWLTAGGLMVFNHFEISNNYSSFETSVDTIWLAFSLIPYFLGYFAIHQPEIFKIPHKETVGLFNKPISEPPTLPLTPTTADDNKDKEFEILWQEWQHKIEKFMATEKPHHNPGLTLGALAERLHIQPHQLSRIINEGYQKNFFDFINGHRIEDFKIQYEDPKNKHFTMLAIAFEVGFNSKTAFNRAFKKISGSTPREYFYDSRVED</sequence>
<feature type="transmembrane region" description="Helical" evidence="4">
    <location>
        <begin position="454"/>
        <end position="471"/>
    </location>
</feature>
<feature type="domain" description="HTH araC/xylS-type" evidence="6">
    <location>
        <begin position="522"/>
        <end position="626"/>
    </location>
</feature>
<dbReference type="Pfam" id="PF12833">
    <property type="entry name" value="HTH_18"/>
    <property type="match status" value="1"/>
</dbReference>
<dbReference type="Proteomes" id="UP000245880">
    <property type="component" value="Unassembled WGS sequence"/>
</dbReference>
<dbReference type="GO" id="GO:0003700">
    <property type="term" value="F:DNA-binding transcription factor activity"/>
    <property type="evidence" value="ECO:0007669"/>
    <property type="project" value="InterPro"/>
</dbReference>
<dbReference type="SMART" id="SM01065">
    <property type="entry name" value="CBM_2"/>
    <property type="match status" value="1"/>
</dbReference>
<evidence type="ECO:0000256" key="4">
    <source>
        <dbReference type="SAM" id="Phobius"/>
    </source>
</evidence>
<feature type="transmembrane region" description="Helical" evidence="4">
    <location>
        <begin position="267"/>
        <end position="286"/>
    </location>
</feature>
<dbReference type="PANTHER" id="PTHR43280">
    <property type="entry name" value="ARAC-FAMILY TRANSCRIPTIONAL REGULATOR"/>
    <property type="match status" value="1"/>
</dbReference>
<reference evidence="7 8" key="1">
    <citation type="submission" date="2018-03" db="EMBL/GenBank/DDBJ databases">
        <title>Genomic Encyclopedia of Archaeal and Bacterial Type Strains, Phase II (KMG-II): from individual species to whole genera.</title>
        <authorList>
            <person name="Goeker M."/>
        </authorList>
    </citation>
    <scope>NUCLEOTIDE SEQUENCE [LARGE SCALE GENOMIC DNA]</scope>
    <source>
        <strain evidence="7 8">DSM 100346</strain>
    </source>
</reference>
<comment type="caution">
    <text evidence="7">The sequence shown here is derived from an EMBL/GenBank/DDBJ whole genome shotgun (WGS) entry which is preliminary data.</text>
</comment>
<dbReference type="InterPro" id="IPR009057">
    <property type="entry name" value="Homeodomain-like_sf"/>
</dbReference>
<dbReference type="OrthoDB" id="5492415at2"/>
<dbReference type="RefSeq" id="WP_109675831.1">
    <property type="nucleotide sequence ID" value="NZ_QGDT01000009.1"/>
</dbReference>
<name>A0A316AIA9_9BACT</name>
<feature type="signal peptide" evidence="5">
    <location>
        <begin position="1"/>
        <end position="20"/>
    </location>
</feature>
<dbReference type="SUPFAM" id="SSF46689">
    <property type="entry name" value="Homeodomain-like"/>
    <property type="match status" value="1"/>
</dbReference>
<dbReference type="SMART" id="SM00342">
    <property type="entry name" value="HTH_ARAC"/>
    <property type="match status" value="1"/>
</dbReference>
<feature type="transmembrane region" description="Helical" evidence="4">
    <location>
        <begin position="298"/>
        <end position="317"/>
    </location>
</feature>
<feature type="transmembrane region" description="Helical" evidence="4">
    <location>
        <begin position="234"/>
        <end position="255"/>
    </location>
</feature>
<dbReference type="InterPro" id="IPR013783">
    <property type="entry name" value="Ig-like_fold"/>
</dbReference>
<feature type="chain" id="PRO_5016351018" evidence="5">
    <location>
        <begin position="21"/>
        <end position="631"/>
    </location>
</feature>
<evidence type="ECO:0000256" key="2">
    <source>
        <dbReference type="ARBA" id="ARBA00023125"/>
    </source>
</evidence>
<dbReference type="InterPro" id="IPR018060">
    <property type="entry name" value="HTH_AraC"/>
</dbReference>
<dbReference type="Gene3D" id="2.60.40.10">
    <property type="entry name" value="Immunoglobulins"/>
    <property type="match status" value="2"/>
</dbReference>
<dbReference type="AlphaFoldDB" id="A0A316AIA9"/>
<dbReference type="Gene3D" id="1.10.10.60">
    <property type="entry name" value="Homeodomain-like"/>
    <property type="match status" value="2"/>
</dbReference>
<evidence type="ECO:0000259" key="6">
    <source>
        <dbReference type="PROSITE" id="PS01124"/>
    </source>
</evidence>
<accession>A0A316AIA9</accession>
<keyword evidence="5" id="KW-0732">Signal</keyword>
<evidence type="ECO:0000313" key="8">
    <source>
        <dbReference type="Proteomes" id="UP000245880"/>
    </source>
</evidence>
<keyword evidence="2" id="KW-0238">DNA-binding</keyword>
<dbReference type="InterPro" id="IPR013784">
    <property type="entry name" value="Carb-bd-like_fold"/>
</dbReference>
<keyword evidence="8" id="KW-1185">Reference proteome</keyword>
<keyword evidence="4" id="KW-0812">Transmembrane</keyword>
<protein>
    <submittedName>
        <fullName evidence="7">Helix-turn-helix protein</fullName>
    </submittedName>
</protein>
<dbReference type="PANTHER" id="PTHR43280:SF29">
    <property type="entry name" value="ARAC-FAMILY TRANSCRIPTIONAL REGULATOR"/>
    <property type="match status" value="1"/>
</dbReference>